<organism evidence="8 9">
    <name type="scientific">Gouania willdenowi</name>
    <name type="common">Blunt-snouted clingfish</name>
    <name type="synonym">Lepadogaster willdenowi</name>
    <dbReference type="NCBI Taxonomy" id="441366"/>
    <lineage>
        <taxon>Eukaryota</taxon>
        <taxon>Metazoa</taxon>
        <taxon>Chordata</taxon>
        <taxon>Craniata</taxon>
        <taxon>Vertebrata</taxon>
        <taxon>Euteleostomi</taxon>
        <taxon>Actinopterygii</taxon>
        <taxon>Neopterygii</taxon>
        <taxon>Teleostei</taxon>
        <taxon>Neoteleostei</taxon>
        <taxon>Acanthomorphata</taxon>
        <taxon>Ovalentaria</taxon>
        <taxon>Blenniimorphae</taxon>
        <taxon>Blenniiformes</taxon>
        <taxon>Gobiesocoidei</taxon>
        <taxon>Gobiesocidae</taxon>
        <taxon>Gobiesocinae</taxon>
        <taxon>Gouania</taxon>
    </lineage>
</organism>
<feature type="compositionally biased region" description="Basic residues" evidence="6">
    <location>
        <begin position="865"/>
        <end position="876"/>
    </location>
</feature>
<dbReference type="Gene3D" id="2.130.10.10">
    <property type="entry name" value="YVTN repeat-like/Quinoprotein amine dehydrogenase"/>
    <property type="match status" value="2"/>
</dbReference>
<dbReference type="Pfam" id="PF00439">
    <property type="entry name" value="Bromodomain"/>
    <property type="match status" value="2"/>
</dbReference>
<dbReference type="FunFam" id="2.130.10.10:FF:000222">
    <property type="entry name" value="Bromodomain and WD repeat domain containing 3"/>
    <property type="match status" value="1"/>
</dbReference>
<dbReference type="FunFam" id="1.20.920.10:FF:000066">
    <property type="entry name" value="Transcription initiation factor TFIID subunit 1"/>
    <property type="match status" value="1"/>
</dbReference>
<evidence type="ECO:0000256" key="2">
    <source>
        <dbReference type="ARBA" id="ARBA00022737"/>
    </source>
</evidence>
<sequence>TQSLSSSQPPTIPELYFLIARFLQAGPCQEAAEVAYFFVFPSQLLPKRQDWTGEEHPGTYENLVRLYRHITPDHLLQICTRICPLLESEVPASVPGLTSLLGAGRQNLLRTAKSCKHVVWKGSALAALHCGRPPEPPIIYGSPPNIVETSFGRRLNGSYRLGQLVPTAVYQHMKMHKRILGHLSSVYCVTFDRTGRRIFTGSDDCLVKIWGTDDGRLLATLRGHAAEISDMAVSYENTMIAAGSCDKTIRVWCLQTCAPLAVLEGHAASITSLQFSPLCSGSKRYLSSTGADGTICFWQWDAHTLKFGQRPSKFTERSRPGVQMICSSFSAGGMFLATGSTDHIIRVYYFGSGQPEKISELEFVSGSRDGTARIWQLQPQGWKSILLDMKYNPPPLEDKVTKLKVTMVAWDRHDSTVITAANNLTLKVWNSNTGNLVHVLMGHEDEVFVLEPHPFDPRILFSAGHDGNCIVWDLARGVKIRSYFNMIEGQGHGALFDCKCSPDGQHFAATDSHGHLLIFGFGSSSKYDKIADQMFFHTDYRPLIRDANNYVLDEQTQQAPHLMPPPFLVDVDGNPHPPRYQRLVPGREGFRDEQLIPQMGVTSSGLNQVVSEQVVDGSSPLDTMIQRLQQAQDQRLGANDSNVSVAATNSQVHSPPNVGLRRSGQIEGVRQMHSNAPRSQMATEGDLVAWSRRVLVPELEDATVRRQVNWREAKGEEEINIYQSERRRRTIHSLPKESRAHSTPECLVDEAKRSQGNHGYQTRAAMEETSRQSAEADVRQINGHSSEDEKNEEEKEPWPDDHSSSSDYSSDYSDWTADAGINLEPPKKSVKIKKKSSSSEEDGEKKREGKKEQKKDKVDKDGTQPKKKKPKEKRKRTELQEQGLTLEEWLPASWITDTVPRRCPYIPQMGDEVYYFRQGHEAYVEMAKQKKIYSINPKKQPWHKMELREQELMKIVGIKYEVGLPTLCCLKLSFLDPDSGKLTGGSFSMKYHDMPDVIDFLVLRQQFDNARRRQWGIGDRFRSVIDDAWWFGTIESQEPYQLQYPDSLFQCFNVCWDNGDTEKMSPWDMEPIPDDATFPDELGTSVPLTRDEQKDLLYVPIDGEWGCQTRAEECDRIIKAIDQLCTLDVAAPFAFPVDLQAYPTYCTVVAYVTDLSTIRQRLVNRFYRRLSSLMWEVRYIEHNAQTFNEPGSFIVTTAKFVSDLMLQFIKYMENLLGIFHILIQKYTNTPGTSTRNHKRRPPVQRQLRNRAHSYDPHAWRGRCRELLDLIFQCEDSEPFREPVDLQEYPDYLQIVDSPMDFSTVLNTLTEGKYQSPIDLCKDIRLIFSNSKAYTPSKKSRIYSMSLRLSALFEEHVSSILADYKAIHGLTDKRTKHGTDRQTRHTSDKQTRHAMKRRRRRSSESPPSSTASSPERKRRVSSRVTGKREPSPTPSRPSSLRQNVPHKQTPQLLNGRTDTPAPGRTRSSARHSSINSPPSSSASNTISNSTVSPAGTLTATPPPQTVPQQRLSRRESSKEDGRRESPKEDEGTDDGASMQTRNQGRRSAWYMEEDSEEEQRQLLFEDSSITFGTSSKGRVRKLTEKAKANLIGW</sequence>
<keyword evidence="1 5" id="KW-0853">WD repeat</keyword>
<feature type="compositionally biased region" description="Basic and acidic residues" evidence="6">
    <location>
        <begin position="843"/>
        <end position="864"/>
    </location>
</feature>
<evidence type="ECO:0000313" key="9">
    <source>
        <dbReference type="Proteomes" id="UP000694680"/>
    </source>
</evidence>
<dbReference type="Proteomes" id="UP000694680">
    <property type="component" value="Chromosome 24"/>
</dbReference>
<evidence type="ECO:0000256" key="1">
    <source>
        <dbReference type="ARBA" id="ARBA00022574"/>
    </source>
</evidence>
<feature type="compositionally biased region" description="Basic residues" evidence="6">
    <location>
        <begin position="1391"/>
        <end position="1400"/>
    </location>
</feature>
<feature type="compositionally biased region" description="Low complexity" evidence="6">
    <location>
        <begin position="1403"/>
        <end position="1412"/>
    </location>
</feature>
<feature type="repeat" description="WD" evidence="5">
    <location>
        <begin position="405"/>
        <end position="439"/>
    </location>
</feature>
<dbReference type="GO" id="GO:0006357">
    <property type="term" value="P:regulation of transcription by RNA polymerase II"/>
    <property type="evidence" value="ECO:0007669"/>
    <property type="project" value="TreeGrafter"/>
</dbReference>
<feature type="domain" description="Bromo" evidence="7">
    <location>
        <begin position="1271"/>
        <end position="1341"/>
    </location>
</feature>
<dbReference type="Ensembl" id="ENSGWIT00000057444.1">
    <property type="protein sequence ID" value="ENSGWIP00000053269.1"/>
    <property type="gene ID" value="ENSGWIG00000025436.1"/>
</dbReference>
<feature type="compositionally biased region" description="Basic and acidic residues" evidence="6">
    <location>
        <begin position="765"/>
        <end position="778"/>
    </location>
</feature>
<feature type="compositionally biased region" description="Low complexity" evidence="6">
    <location>
        <begin position="1469"/>
        <end position="1498"/>
    </location>
</feature>
<feature type="compositionally biased region" description="Basic and acidic residues" evidence="6">
    <location>
        <begin position="1372"/>
        <end position="1390"/>
    </location>
</feature>
<dbReference type="InterPro" id="IPR057452">
    <property type="entry name" value="BRWD/PHIP_N"/>
</dbReference>
<evidence type="ECO:0000256" key="6">
    <source>
        <dbReference type="SAM" id="MobiDB-lite"/>
    </source>
</evidence>
<dbReference type="InterPro" id="IPR018359">
    <property type="entry name" value="Bromodomain_CS"/>
</dbReference>
<feature type="region of interest" description="Disordered" evidence="6">
    <location>
        <begin position="1372"/>
        <end position="1561"/>
    </location>
</feature>
<evidence type="ECO:0000259" key="7">
    <source>
        <dbReference type="PROSITE" id="PS50014"/>
    </source>
</evidence>
<dbReference type="SMART" id="SM00297">
    <property type="entry name" value="BROMO"/>
    <property type="match status" value="2"/>
</dbReference>
<feature type="region of interest" description="Disordered" evidence="6">
    <location>
        <begin position="730"/>
        <end position="880"/>
    </location>
</feature>
<dbReference type="InterPro" id="IPR015943">
    <property type="entry name" value="WD40/YVTN_repeat-like_dom_sf"/>
</dbReference>
<dbReference type="PROSITE" id="PS00678">
    <property type="entry name" value="WD_REPEATS_1"/>
    <property type="match status" value="1"/>
</dbReference>
<dbReference type="InterPro" id="IPR052060">
    <property type="entry name" value="Bromo_WD_repeat"/>
</dbReference>
<dbReference type="InterPro" id="IPR001487">
    <property type="entry name" value="Bromodomain"/>
</dbReference>
<evidence type="ECO:0000256" key="5">
    <source>
        <dbReference type="PROSITE-ProRule" id="PRU00221"/>
    </source>
</evidence>
<dbReference type="PRINTS" id="PR00503">
    <property type="entry name" value="BROMODOMAIN"/>
</dbReference>
<dbReference type="InterPro" id="IPR019775">
    <property type="entry name" value="WD40_repeat_CS"/>
</dbReference>
<keyword evidence="9" id="KW-1185">Reference proteome</keyword>
<feature type="repeat" description="WD" evidence="5">
    <location>
        <begin position="440"/>
        <end position="482"/>
    </location>
</feature>
<dbReference type="CDD" id="cd05529">
    <property type="entry name" value="Bromo_WDR9_I_like"/>
    <property type="match status" value="1"/>
</dbReference>
<feature type="compositionally biased region" description="Low complexity" evidence="6">
    <location>
        <begin position="805"/>
        <end position="814"/>
    </location>
</feature>
<evidence type="ECO:0000256" key="4">
    <source>
        <dbReference type="PROSITE-ProRule" id="PRU00035"/>
    </source>
</evidence>
<dbReference type="FunFam" id="2.130.10.10:FF:000141">
    <property type="entry name" value="Pleckstrin homology domain interacting protein"/>
    <property type="match status" value="1"/>
</dbReference>
<feature type="domain" description="Bromo" evidence="7">
    <location>
        <begin position="1125"/>
        <end position="1195"/>
    </location>
</feature>
<evidence type="ECO:0000313" key="8">
    <source>
        <dbReference type="Ensembl" id="ENSGWIP00000053269.1"/>
    </source>
</evidence>
<feature type="repeat" description="WD" evidence="5">
    <location>
        <begin position="221"/>
        <end position="252"/>
    </location>
</feature>
<dbReference type="SUPFAM" id="SSF50978">
    <property type="entry name" value="WD40 repeat-like"/>
    <property type="match status" value="1"/>
</dbReference>
<accession>A0A8C5NGA5</accession>
<name>A0A8C5NGA5_GOUWI</name>
<dbReference type="PROSITE" id="PS50294">
    <property type="entry name" value="WD_REPEATS_REGION"/>
    <property type="match status" value="3"/>
</dbReference>
<reference evidence="8" key="1">
    <citation type="submission" date="2020-06" db="EMBL/GenBank/DDBJ databases">
        <authorList>
            <consortium name="Wellcome Sanger Institute Data Sharing"/>
        </authorList>
    </citation>
    <scope>NUCLEOTIDE SEQUENCE [LARGE SCALE GENOMIC DNA]</scope>
</reference>
<dbReference type="GO" id="GO:0005634">
    <property type="term" value="C:nucleus"/>
    <property type="evidence" value="ECO:0007669"/>
    <property type="project" value="TreeGrafter"/>
</dbReference>
<dbReference type="Pfam" id="PF25437">
    <property type="entry name" value="BRWD1_N"/>
    <property type="match status" value="1"/>
</dbReference>
<dbReference type="InterPro" id="IPR001680">
    <property type="entry name" value="WD40_rpt"/>
</dbReference>
<dbReference type="PROSITE" id="PS50082">
    <property type="entry name" value="WD_REPEATS_2"/>
    <property type="match status" value="5"/>
</dbReference>
<dbReference type="SUPFAM" id="SSF47370">
    <property type="entry name" value="Bromodomain"/>
    <property type="match status" value="2"/>
</dbReference>
<dbReference type="Pfam" id="PF25313">
    <property type="entry name" value="BRWD_AD"/>
    <property type="match status" value="1"/>
</dbReference>
<evidence type="ECO:0000256" key="3">
    <source>
        <dbReference type="ARBA" id="ARBA00023117"/>
    </source>
</evidence>
<keyword evidence="3 4" id="KW-0103">Bromodomain</keyword>
<reference evidence="8" key="3">
    <citation type="submission" date="2025-09" db="UniProtKB">
        <authorList>
            <consortium name="Ensembl"/>
        </authorList>
    </citation>
    <scope>IDENTIFICATION</scope>
</reference>
<proteinExistence type="predicted"/>
<feature type="repeat" description="WD" evidence="5">
    <location>
        <begin position="263"/>
        <end position="299"/>
    </location>
</feature>
<dbReference type="InterPro" id="IPR036427">
    <property type="entry name" value="Bromodomain-like_sf"/>
</dbReference>
<dbReference type="FunFam" id="1.20.920.10:FF:000017">
    <property type="entry name" value="Bromodomain and WD repeat domain containing 1"/>
    <property type="match status" value="1"/>
</dbReference>
<dbReference type="PROSITE" id="PS00633">
    <property type="entry name" value="BROMODOMAIN_1"/>
    <property type="match status" value="1"/>
</dbReference>
<keyword evidence="2" id="KW-0677">Repeat</keyword>
<feature type="compositionally biased region" description="Basic and acidic residues" evidence="6">
    <location>
        <begin position="785"/>
        <end position="804"/>
    </location>
</feature>
<dbReference type="InterPro" id="IPR036322">
    <property type="entry name" value="WD40_repeat_dom_sf"/>
</dbReference>
<dbReference type="CDD" id="cd00200">
    <property type="entry name" value="WD40"/>
    <property type="match status" value="1"/>
</dbReference>
<dbReference type="SMART" id="SM00320">
    <property type="entry name" value="WD40"/>
    <property type="match status" value="7"/>
</dbReference>
<dbReference type="GO" id="GO:0008360">
    <property type="term" value="P:regulation of cell shape"/>
    <property type="evidence" value="ECO:0007669"/>
    <property type="project" value="TreeGrafter"/>
</dbReference>
<dbReference type="GO" id="GO:0007010">
    <property type="term" value="P:cytoskeleton organization"/>
    <property type="evidence" value="ECO:0007669"/>
    <property type="project" value="TreeGrafter"/>
</dbReference>
<feature type="repeat" description="WD" evidence="5">
    <location>
        <begin position="179"/>
        <end position="220"/>
    </location>
</feature>
<dbReference type="InterPro" id="IPR057451">
    <property type="entry name" value="BRWD/PHIP_AD"/>
</dbReference>
<dbReference type="PROSITE" id="PS50014">
    <property type="entry name" value="BROMODOMAIN_2"/>
    <property type="match status" value="2"/>
</dbReference>
<dbReference type="PANTHER" id="PTHR16266">
    <property type="entry name" value="WD REPEAT DOMAIN 9"/>
    <property type="match status" value="1"/>
</dbReference>
<dbReference type="Gene3D" id="1.20.920.10">
    <property type="entry name" value="Bromodomain-like"/>
    <property type="match status" value="2"/>
</dbReference>
<protein>
    <recommendedName>
        <fullName evidence="7">Bromo domain-containing protein</fullName>
    </recommendedName>
</protein>
<feature type="compositionally biased region" description="Basic and acidic residues" evidence="6">
    <location>
        <begin position="1511"/>
        <end position="1528"/>
    </location>
</feature>
<dbReference type="Pfam" id="PF00400">
    <property type="entry name" value="WD40"/>
    <property type="match status" value="4"/>
</dbReference>
<feature type="compositionally biased region" description="Polar residues" evidence="6">
    <location>
        <begin position="1439"/>
        <end position="1456"/>
    </location>
</feature>
<reference evidence="8" key="2">
    <citation type="submission" date="2025-08" db="UniProtKB">
        <authorList>
            <consortium name="Ensembl"/>
        </authorList>
    </citation>
    <scope>IDENTIFICATION</scope>
</reference>
<gene>
    <name evidence="8" type="primary">phip</name>
</gene>
<dbReference type="PANTHER" id="PTHR16266:SF4">
    <property type="entry name" value="PH-INTERACTING PROTEIN"/>
    <property type="match status" value="1"/>
</dbReference>